<dbReference type="GO" id="GO:0003700">
    <property type="term" value="F:DNA-binding transcription factor activity"/>
    <property type="evidence" value="ECO:0007669"/>
    <property type="project" value="InterPro"/>
</dbReference>
<proteinExistence type="predicted"/>
<feature type="region of interest" description="Disordered" evidence="6">
    <location>
        <begin position="56"/>
        <end position="78"/>
    </location>
</feature>
<dbReference type="PROSITE" id="PS50811">
    <property type="entry name" value="WRKY"/>
    <property type="match status" value="1"/>
</dbReference>
<dbReference type="InterPro" id="IPR036576">
    <property type="entry name" value="WRKY_dom_sf"/>
</dbReference>
<evidence type="ECO:0000256" key="1">
    <source>
        <dbReference type="ARBA" id="ARBA00004123"/>
    </source>
</evidence>
<dbReference type="GO" id="GO:0000976">
    <property type="term" value="F:transcription cis-regulatory region binding"/>
    <property type="evidence" value="ECO:0007669"/>
    <property type="project" value="TreeGrafter"/>
</dbReference>
<dbReference type="GO" id="GO:0005634">
    <property type="term" value="C:nucleus"/>
    <property type="evidence" value="ECO:0007669"/>
    <property type="project" value="UniProtKB-SubCell"/>
</dbReference>
<feature type="region of interest" description="Disordered" evidence="6">
    <location>
        <begin position="188"/>
        <end position="217"/>
    </location>
</feature>
<evidence type="ECO:0000313" key="8">
    <source>
        <dbReference type="EMBL" id="KAE8726992.1"/>
    </source>
</evidence>
<keyword evidence="5" id="KW-0539">Nucleus</keyword>
<keyword evidence="9" id="KW-1185">Reference proteome</keyword>
<evidence type="ECO:0000256" key="4">
    <source>
        <dbReference type="ARBA" id="ARBA00023163"/>
    </source>
</evidence>
<dbReference type="InterPro" id="IPR003657">
    <property type="entry name" value="WRKY_dom"/>
</dbReference>
<feature type="domain" description="WRKY" evidence="7">
    <location>
        <begin position="224"/>
        <end position="290"/>
    </location>
</feature>
<reference evidence="8" key="1">
    <citation type="submission" date="2019-09" db="EMBL/GenBank/DDBJ databases">
        <title>Draft genome information of white flower Hibiscus syriacus.</title>
        <authorList>
            <person name="Kim Y.-M."/>
        </authorList>
    </citation>
    <scope>NUCLEOTIDE SEQUENCE [LARGE SCALE GENOMIC DNA]</scope>
    <source>
        <strain evidence="8">YM2019G1</strain>
    </source>
</reference>
<dbReference type="SUPFAM" id="SSF118290">
    <property type="entry name" value="WRKY DNA-binding domain"/>
    <property type="match status" value="1"/>
</dbReference>
<name>A0A6A3CHL0_HIBSY</name>
<dbReference type="EMBL" id="VEPZ02000320">
    <property type="protein sequence ID" value="KAE8726992.1"/>
    <property type="molecule type" value="Genomic_DNA"/>
</dbReference>
<evidence type="ECO:0000313" key="9">
    <source>
        <dbReference type="Proteomes" id="UP000436088"/>
    </source>
</evidence>
<dbReference type="Gene3D" id="2.20.25.80">
    <property type="entry name" value="WRKY domain"/>
    <property type="match status" value="1"/>
</dbReference>
<comment type="subcellular location">
    <subcellularLocation>
        <location evidence="1">Nucleus</location>
    </subcellularLocation>
</comment>
<dbReference type="InterPro" id="IPR044810">
    <property type="entry name" value="WRKY_plant"/>
</dbReference>
<keyword evidence="3" id="KW-0238">DNA-binding</keyword>
<evidence type="ECO:0000259" key="7">
    <source>
        <dbReference type="PROSITE" id="PS50811"/>
    </source>
</evidence>
<dbReference type="Pfam" id="PF03106">
    <property type="entry name" value="WRKY"/>
    <property type="match status" value="1"/>
</dbReference>
<feature type="region of interest" description="Disordered" evidence="6">
    <location>
        <begin position="284"/>
        <end position="342"/>
    </location>
</feature>
<keyword evidence="4" id="KW-0804">Transcription</keyword>
<dbReference type="PANTHER" id="PTHR32096">
    <property type="entry name" value="WRKY TRANSCRIPTION FACTOR 30-RELATED-RELATED"/>
    <property type="match status" value="1"/>
</dbReference>
<feature type="compositionally biased region" description="Polar residues" evidence="6">
    <location>
        <begin position="302"/>
        <end position="315"/>
    </location>
</feature>
<evidence type="ECO:0000256" key="2">
    <source>
        <dbReference type="ARBA" id="ARBA00023015"/>
    </source>
</evidence>
<dbReference type="OrthoDB" id="662136at2759"/>
<accession>A0A6A3CHL0</accession>
<dbReference type="Proteomes" id="UP000436088">
    <property type="component" value="Unassembled WGS sequence"/>
</dbReference>
<evidence type="ECO:0000256" key="3">
    <source>
        <dbReference type="ARBA" id="ARBA00023125"/>
    </source>
</evidence>
<comment type="caution">
    <text evidence="8">The sequence shown here is derived from an EMBL/GenBank/DDBJ whole genome shotgun (WGS) entry which is preliminary data.</text>
</comment>
<evidence type="ECO:0000256" key="6">
    <source>
        <dbReference type="SAM" id="MobiDB-lite"/>
    </source>
</evidence>
<keyword evidence="2" id="KW-0805">Transcription regulation</keyword>
<dbReference type="PANTHER" id="PTHR32096:SF80">
    <property type="entry name" value="WRKY TRANSCRIPTION FACTOR 27-RELATED"/>
    <property type="match status" value="1"/>
</dbReference>
<sequence>MAAEWDLFAVVRSCKSTRNTASSSVATNLSSKGNSSGCNDDPLAYLPSLAVEQEADPFPFPNQSKSGSYRSLRDSQEPVLTQADPTIVGNYRGGDPCFLGPVEGGYIGQHYRLQHQLLLQQQQQFAVKTNLAPVFTFDQFLNQSPPRPKKSRKRVVQLQHHQFQQQQQQEPATITTSRVPVFTCGQIVNQRPPQPKRSKKRVQHPEVPRLRRRRNQPSTVCHVTGDNLSTDQWSWRKYGQKPIKGSPNPRHYYRCSNSKGCSARKHVERSSLDPDSFIVAYTDEHTHSKPTRRSKLSKAAANVSSSSFISPTTPLSAPEDGDAADTMQNAGDNGVKEGENDKNRALETPPVVEIDDDEDVILIPNSHVNEDLLERMGELLGGAGGSSSSGSGLEPNWPAFGGNFSSWCSGNSASGGTAGRG</sequence>
<gene>
    <name evidence="8" type="ORF">F3Y22_tig00005929pilonHSYRG00015</name>
</gene>
<dbReference type="AlphaFoldDB" id="A0A6A3CHL0"/>
<organism evidence="8 9">
    <name type="scientific">Hibiscus syriacus</name>
    <name type="common">Rose of Sharon</name>
    <dbReference type="NCBI Taxonomy" id="106335"/>
    <lineage>
        <taxon>Eukaryota</taxon>
        <taxon>Viridiplantae</taxon>
        <taxon>Streptophyta</taxon>
        <taxon>Embryophyta</taxon>
        <taxon>Tracheophyta</taxon>
        <taxon>Spermatophyta</taxon>
        <taxon>Magnoliopsida</taxon>
        <taxon>eudicotyledons</taxon>
        <taxon>Gunneridae</taxon>
        <taxon>Pentapetalae</taxon>
        <taxon>rosids</taxon>
        <taxon>malvids</taxon>
        <taxon>Malvales</taxon>
        <taxon>Malvaceae</taxon>
        <taxon>Malvoideae</taxon>
        <taxon>Hibiscus</taxon>
    </lineage>
</organism>
<dbReference type="SMART" id="SM00774">
    <property type="entry name" value="WRKY"/>
    <property type="match status" value="1"/>
</dbReference>
<evidence type="ECO:0000256" key="5">
    <source>
        <dbReference type="ARBA" id="ARBA00023242"/>
    </source>
</evidence>
<protein>
    <recommendedName>
        <fullName evidence="7">WRKY domain-containing protein</fullName>
    </recommendedName>
</protein>